<comment type="caution">
    <text evidence="1">The sequence shown here is derived from an EMBL/GenBank/DDBJ whole genome shotgun (WGS) entry which is preliminary data.</text>
</comment>
<gene>
    <name evidence="1" type="ORF">E4K65_36220</name>
</gene>
<evidence type="ECO:0000313" key="1">
    <source>
        <dbReference type="EMBL" id="TFV41345.1"/>
    </source>
</evidence>
<protein>
    <submittedName>
        <fullName evidence="1">Uncharacterized protein</fullName>
    </submittedName>
</protein>
<keyword evidence="2" id="KW-1185">Reference proteome</keyword>
<accession>A0A4Y9LDC3</accession>
<reference evidence="1 2" key="1">
    <citation type="submission" date="2019-03" db="EMBL/GenBank/DDBJ databases">
        <title>Bradyrhizobium diversity isolated from nodules of Chamaecrista fasciculata.</title>
        <authorList>
            <person name="Klepa M.S."/>
            <person name="Urquiaga M.O."/>
            <person name="Hungria M."/>
            <person name="Delamuta J.R."/>
        </authorList>
    </citation>
    <scope>NUCLEOTIDE SEQUENCE [LARGE SCALE GENOMIC DNA]</scope>
    <source>
        <strain evidence="1 2">CNPSo 3448</strain>
    </source>
</reference>
<organism evidence="1 2">
    <name type="scientific">Bradyrhizobium niftali</name>
    <dbReference type="NCBI Taxonomy" id="2560055"/>
    <lineage>
        <taxon>Bacteria</taxon>
        <taxon>Pseudomonadati</taxon>
        <taxon>Pseudomonadota</taxon>
        <taxon>Alphaproteobacteria</taxon>
        <taxon>Hyphomicrobiales</taxon>
        <taxon>Nitrobacteraceae</taxon>
        <taxon>Bradyrhizobium</taxon>
    </lineage>
</organism>
<proteinExistence type="predicted"/>
<name>A0A4Y9LDC3_9BRAD</name>
<dbReference type="Proteomes" id="UP000297966">
    <property type="component" value="Unassembled WGS sequence"/>
</dbReference>
<dbReference type="EMBL" id="SPQT01000029">
    <property type="protein sequence ID" value="TFV41345.1"/>
    <property type="molecule type" value="Genomic_DNA"/>
</dbReference>
<dbReference type="RefSeq" id="WP_135178170.1">
    <property type="nucleotide sequence ID" value="NZ_JBIYER010000001.1"/>
</dbReference>
<evidence type="ECO:0000313" key="2">
    <source>
        <dbReference type="Proteomes" id="UP000297966"/>
    </source>
</evidence>
<dbReference type="AlphaFoldDB" id="A0A4Y9LDC3"/>
<sequence>MTKLPLCLTVSPSALNPQLLTWPDGGEDSFAPIGEDLDKDEDCLRGWKTLTSLRLVASLF</sequence>